<dbReference type="EMBL" id="JBHLVF010000041">
    <property type="protein sequence ID" value="MFC0394411.1"/>
    <property type="molecule type" value="Genomic_DNA"/>
</dbReference>
<protein>
    <submittedName>
        <fullName evidence="2">Metallophosphoesterase</fullName>
    </submittedName>
</protein>
<gene>
    <name evidence="2" type="ORF">ACFFJ8_24015</name>
</gene>
<evidence type="ECO:0000313" key="3">
    <source>
        <dbReference type="Proteomes" id="UP001589818"/>
    </source>
</evidence>
<dbReference type="SUPFAM" id="SSF56300">
    <property type="entry name" value="Metallo-dependent phosphatases"/>
    <property type="match status" value="1"/>
</dbReference>
<dbReference type="Proteomes" id="UP001589818">
    <property type="component" value="Unassembled WGS sequence"/>
</dbReference>
<dbReference type="Gene3D" id="3.60.21.10">
    <property type="match status" value="1"/>
</dbReference>
<sequence length="195" mass="22769">MKILVVSDEESKFIWDHFDPEKFKDVRLIISCGDLKAAYLSFLVSMIHAPLLYVHGNHDTDYKVNPPEGCDSIEDRIVTFKGVRILGLGGSFRYSPGDYQYTERQMRWRITKLKPKLLLSKGVDILVTHAPVYKLGDGEDLCHRGFECFSTFMNQYNPKYLLHGHQHLNYGRNQRIHRYKNTEIVNAFGYYFIEV</sequence>
<reference evidence="2 3" key="1">
    <citation type="submission" date="2024-09" db="EMBL/GenBank/DDBJ databases">
        <authorList>
            <person name="Sun Q."/>
            <person name="Mori K."/>
        </authorList>
    </citation>
    <scope>NUCLEOTIDE SEQUENCE [LARGE SCALE GENOMIC DNA]</scope>
    <source>
        <strain evidence="2 3">CCM 4839</strain>
    </source>
</reference>
<accession>A0ABV6JET4</accession>
<dbReference type="InterPro" id="IPR004843">
    <property type="entry name" value="Calcineurin-like_PHP"/>
</dbReference>
<dbReference type="RefSeq" id="WP_204815552.1">
    <property type="nucleotide sequence ID" value="NZ_JANHOF010000001.1"/>
</dbReference>
<dbReference type="InterPro" id="IPR051693">
    <property type="entry name" value="UPF0046_metallophosphoest"/>
</dbReference>
<evidence type="ECO:0000313" key="2">
    <source>
        <dbReference type="EMBL" id="MFC0394411.1"/>
    </source>
</evidence>
<name>A0ABV6JET4_9BACL</name>
<keyword evidence="3" id="KW-1185">Reference proteome</keyword>
<comment type="caution">
    <text evidence="2">The sequence shown here is derived from an EMBL/GenBank/DDBJ whole genome shotgun (WGS) entry which is preliminary data.</text>
</comment>
<feature type="domain" description="Calcineurin-like phosphoesterase" evidence="1">
    <location>
        <begin position="24"/>
        <end position="167"/>
    </location>
</feature>
<dbReference type="InterPro" id="IPR029052">
    <property type="entry name" value="Metallo-depent_PP-like"/>
</dbReference>
<proteinExistence type="predicted"/>
<dbReference type="Pfam" id="PF00149">
    <property type="entry name" value="Metallophos"/>
    <property type="match status" value="1"/>
</dbReference>
<evidence type="ECO:0000259" key="1">
    <source>
        <dbReference type="Pfam" id="PF00149"/>
    </source>
</evidence>
<dbReference type="PANTHER" id="PTHR12905:SF0">
    <property type="entry name" value="CALCINEURIN-LIKE PHOSPHOESTERASE DOMAIN-CONTAINING PROTEIN"/>
    <property type="match status" value="1"/>
</dbReference>
<dbReference type="PANTHER" id="PTHR12905">
    <property type="entry name" value="METALLOPHOSPHOESTERASE"/>
    <property type="match status" value="1"/>
</dbReference>
<organism evidence="2 3">
    <name type="scientific">Paenibacillus mendelii</name>
    <dbReference type="NCBI Taxonomy" id="206163"/>
    <lineage>
        <taxon>Bacteria</taxon>
        <taxon>Bacillati</taxon>
        <taxon>Bacillota</taxon>
        <taxon>Bacilli</taxon>
        <taxon>Bacillales</taxon>
        <taxon>Paenibacillaceae</taxon>
        <taxon>Paenibacillus</taxon>
    </lineage>
</organism>